<organism evidence="6 7">
    <name type="scientific">Jatrophihabitans telluris</name>
    <dbReference type="NCBI Taxonomy" id="2038343"/>
    <lineage>
        <taxon>Bacteria</taxon>
        <taxon>Bacillati</taxon>
        <taxon>Actinomycetota</taxon>
        <taxon>Actinomycetes</taxon>
        <taxon>Jatrophihabitantales</taxon>
        <taxon>Jatrophihabitantaceae</taxon>
        <taxon>Jatrophihabitans</taxon>
    </lineage>
</organism>
<dbReference type="EMBL" id="CP097332">
    <property type="protein sequence ID" value="UQX87300.1"/>
    <property type="molecule type" value="Genomic_DNA"/>
</dbReference>
<evidence type="ECO:0000313" key="6">
    <source>
        <dbReference type="EMBL" id="UQX87300.1"/>
    </source>
</evidence>
<dbReference type="InterPro" id="IPR017221">
    <property type="entry name" value="DUF34/NIF3_bac"/>
</dbReference>
<comment type="similarity">
    <text evidence="1 5">Belongs to the GTP cyclohydrolase I type 2/NIF3 family.</text>
</comment>
<dbReference type="SUPFAM" id="SSF102705">
    <property type="entry name" value="NIF3 (NGG1p interacting factor 3)-like"/>
    <property type="match status" value="1"/>
</dbReference>
<protein>
    <recommendedName>
        <fullName evidence="3 5">GTP cyclohydrolase 1 type 2 homolog</fullName>
    </recommendedName>
</protein>
<proteinExistence type="inferred from homology"/>
<gene>
    <name evidence="6" type="ORF">M6D93_13440</name>
</gene>
<dbReference type="RefSeq" id="WP_249769793.1">
    <property type="nucleotide sequence ID" value="NZ_CP097332.1"/>
</dbReference>
<dbReference type="Gene3D" id="3.40.1390.30">
    <property type="entry name" value="NIF3 (NGG1p interacting factor 3)-like"/>
    <property type="match status" value="1"/>
</dbReference>
<reference evidence="6" key="1">
    <citation type="journal article" date="2018" name="Int. J. Syst. Evol. Microbiol.">
        <title>Jatrophihabitans telluris sp. nov., isolated from sediment soil of lava forest wetlands and the emended description of the genus Jatrophihabitans.</title>
        <authorList>
            <person name="Lee K.C."/>
            <person name="Suh M.K."/>
            <person name="Eom M.K."/>
            <person name="Kim K.K."/>
            <person name="Kim J.S."/>
            <person name="Kim D.S."/>
            <person name="Ko S.H."/>
            <person name="Shin Y.K."/>
            <person name="Lee J.S."/>
        </authorList>
    </citation>
    <scope>NUCLEOTIDE SEQUENCE</scope>
    <source>
        <strain evidence="6">N237</strain>
    </source>
</reference>
<dbReference type="Gene3D" id="3.30.70.120">
    <property type="match status" value="1"/>
</dbReference>
<dbReference type="InterPro" id="IPR002678">
    <property type="entry name" value="DUF34/NIF3"/>
</dbReference>
<reference evidence="6" key="2">
    <citation type="submission" date="2022-05" db="EMBL/GenBank/DDBJ databases">
        <authorList>
            <person name="Kim J.-S."/>
            <person name="Lee K."/>
            <person name="Suh M."/>
            <person name="Eom M."/>
            <person name="Kim J.-S."/>
            <person name="Kim D.-S."/>
            <person name="Ko S.-H."/>
            <person name="Shin Y."/>
            <person name="Lee J.-S."/>
        </authorList>
    </citation>
    <scope>NUCLEOTIDE SEQUENCE</scope>
    <source>
        <strain evidence="6">N237</strain>
    </source>
</reference>
<dbReference type="PANTHER" id="PTHR13799:SF14">
    <property type="entry name" value="GTP CYCLOHYDROLASE 1 TYPE 2 HOMOLOG"/>
    <property type="match status" value="1"/>
</dbReference>
<dbReference type="Pfam" id="PF01784">
    <property type="entry name" value="DUF34_NIF3"/>
    <property type="match status" value="1"/>
</dbReference>
<dbReference type="InterPro" id="IPR036069">
    <property type="entry name" value="DUF34/NIF3_sf"/>
</dbReference>
<dbReference type="NCBIfam" id="TIGR00486">
    <property type="entry name" value="YbgI_SA1388"/>
    <property type="match status" value="1"/>
</dbReference>
<evidence type="ECO:0000256" key="2">
    <source>
        <dbReference type="ARBA" id="ARBA00011643"/>
    </source>
</evidence>
<keyword evidence="7" id="KW-1185">Reference proteome</keyword>
<dbReference type="PANTHER" id="PTHR13799">
    <property type="entry name" value="NGG1 INTERACTING FACTOR 3"/>
    <property type="match status" value="1"/>
</dbReference>
<comment type="subunit">
    <text evidence="2">Homohexamer.</text>
</comment>
<dbReference type="InterPro" id="IPR015867">
    <property type="entry name" value="N-reg_PII/ATP_PRibTrfase_C"/>
</dbReference>
<evidence type="ECO:0000256" key="3">
    <source>
        <dbReference type="ARBA" id="ARBA00022112"/>
    </source>
</evidence>
<name>A0ABY4QWC7_9ACTN</name>
<keyword evidence="4 5" id="KW-0479">Metal-binding</keyword>
<evidence type="ECO:0000256" key="4">
    <source>
        <dbReference type="ARBA" id="ARBA00022723"/>
    </source>
</evidence>
<evidence type="ECO:0000313" key="7">
    <source>
        <dbReference type="Proteomes" id="UP001056336"/>
    </source>
</evidence>
<sequence>MTSVNELKRSFDEWYPPDTAESWDSVGLTCGDPDEEVARVLLAVDCVPATVDEAIERGAQLLITHHPLLFSAVHSVATTSPKGAMVHRMIQAGIAHLVAHTNADAARLGVSQALAERLGLTDIRPLVPALSPALDHVTVFVPPDHLHELVEALSAAGAGAVGDYDQCTFSVEGTGTYRPLPGAEPFDGEVGVVTRKPEIRLSMVYPRPLRSAVIAAMRRAHPYEEVAFELTEQPGLAGPTGSGRLGKLPATVTLADFGRYAASVLPPTVWGLRVAGVADRPIRTVAVCGGSGSPFIPAARAAGADVYLTSDLKHHDTVEAVPERRWDGGGMDEEPMALIDAAHWATERPWLDVAAARLRDRFGPAVEVLISGTVTDPWTAHVPSAAQSEAEAGDDVVPDTRV</sequence>
<evidence type="ECO:0000256" key="5">
    <source>
        <dbReference type="PIRNR" id="PIRNR037489"/>
    </source>
</evidence>
<dbReference type="PIRSF" id="PIRSF037489">
    <property type="entry name" value="UCP037489_NIF3_YqfO"/>
    <property type="match status" value="1"/>
</dbReference>
<dbReference type="Proteomes" id="UP001056336">
    <property type="component" value="Chromosome"/>
</dbReference>
<accession>A0ABY4QWC7</accession>
<evidence type="ECO:0000256" key="1">
    <source>
        <dbReference type="ARBA" id="ARBA00006964"/>
    </source>
</evidence>